<dbReference type="InterPro" id="IPR050428">
    <property type="entry name" value="TCS_sensor_his_kinase"/>
</dbReference>
<dbReference type="PROSITE" id="PS50109">
    <property type="entry name" value="HIS_KIN"/>
    <property type="match status" value="1"/>
</dbReference>
<protein>
    <recommendedName>
        <fullName evidence="13">Sensor protein</fullName>
        <ecNumber evidence="13">2.7.13.3</ecNumber>
    </recommendedName>
</protein>
<keyword evidence="8 13" id="KW-0547">Nucleotide-binding</keyword>
<dbReference type="SUPFAM" id="SSF55874">
    <property type="entry name" value="ATPase domain of HSP90 chaperone/DNA topoisomerase II/histidine kinase"/>
    <property type="match status" value="1"/>
</dbReference>
<evidence type="ECO:0000256" key="9">
    <source>
        <dbReference type="ARBA" id="ARBA00022777"/>
    </source>
</evidence>
<dbReference type="GO" id="GO:0005886">
    <property type="term" value="C:plasma membrane"/>
    <property type="evidence" value="ECO:0007669"/>
    <property type="project" value="UniProtKB-SubCell"/>
</dbReference>
<dbReference type="InterPro" id="IPR036890">
    <property type="entry name" value="HATPase_C_sf"/>
</dbReference>
<evidence type="ECO:0000256" key="3">
    <source>
        <dbReference type="ARBA" id="ARBA00022475"/>
    </source>
</evidence>
<accession>C5CTI9</accession>
<dbReference type="NCBIfam" id="TIGR01386">
    <property type="entry name" value="cztS_silS_copS"/>
    <property type="match status" value="1"/>
</dbReference>
<dbReference type="Gene3D" id="1.10.287.130">
    <property type="match status" value="1"/>
</dbReference>
<dbReference type="EC" id="2.7.13.3" evidence="13"/>
<dbReference type="PANTHER" id="PTHR45436:SF9">
    <property type="entry name" value="SENSOR PROTEIN"/>
    <property type="match status" value="1"/>
</dbReference>
<evidence type="ECO:0000256" key="11">
    <source>
        <dbReference type="ARBA" id="ARBA00022989"/>
    </source>
</evidence>
<dbReference type="CDD" id="cd00075">
    <property type="entry name" value="HATPase"/>
    <property type="match status" value="1"/>
</dbReference>
<dbReference type="InterPro" id="IPR036097">
    <property type="entry name" value="HisK_dim/P_sf"/>
</dbReference>
<keyword evidence="9 13" id="KW-0418">Kinase</keyword>
<dbReference type="InterPro" id="IPR003661">
    <property type="entry name" value="HisK_dim/P_dom"/>
</dbReference>
<feature type="transmembrane region" description="Helical" evidence="13">
    <location>
        <begin position="21"/>
        <end position="41"/>
    </location>
</feature>
<keyword evidence="10 13" id="KW-0067">ATP-binding</keyword>
<dbReference type="KEGG" id="vap:Vapar_3560"/>
<gene>
    <name evidence="15" type="ordered locus">Vapar_3560</name>
</gene>
<evidence type="ECO:0000256" key="1">
    <source>
        <dbReference type="ARBA" id="ARBA00000085"/>
    </source>
</evidence>
<feature type="domain" description="Histidine kinase" evidence="14">
    <location>
        <begin position="231"/>
        <end position="444"/>
    </location>
</feature>
<dbReference type="InterPro" id="IPR004358">
    <property type="entry name" value="Sig_transdc_His_kin-like_C"/>
</dbReference>
<dbReference type="SUPFAM" id="SSF47384">
    <property type="entry name" value="Homodimeric domain of signal transducing histidine kinase"/>
    <property type="match status" value="1"/>
</dbReference>
<reference evidence="15" key="1">
    <citation type="submission" date="2009-06" db="EMBL/GenBank/DDBJ databases">
        <title>Complete sequence of chromosome 1 of Variovorax paradoxus S110.</title>
        <authorList>
            <consortium name="US DOE Joint Genome Institute"/>
            <person name="Lucas S."/>
            <person name="Copeland A."/>
            <person name="Lapidus A."/>
            <person name="Glavina del Rio T."/>
            <person name="Tice H."/>
            <person name="Bruce D."/>
            <person name="Goodwin L."/>
            <person name="Pitluck S."/>
            <person name="Chertkov O."/>
            <person name="Brettin T."/>
            <person name="Detter J.C."/>
            <person name="Han C."/>
            <person name="Larimer F."/>
            <person name="Land M."/>
            <person name="Hauser L."/>
            <person name="Kyrpides N."/>
            <person name="Ovchinnikova G."/>
            <person name="Orwin P."/>
            <person name="Leadbetter J.R."/>
            <person name="Spain J.C."/>
            <person name="Han J.I."/>
        </authorList>
    </citation>
    <scope>NUCLEOTIDE SEQUENCE</scope>
    <source>
        <strain evidence="15">S110</strain>
    </source>
</reference>
<dbReference type="Gene3D" id="3.30.565.10">
    <property type="entry name" value="Histidine kinase-like ATPase, C-terminal domain"/>
    <property type="match status" value="1"/>
</dbReference>
<dbReference type="PRINTS" id="PR00344">
    <property type="entry name" value="BCTRLSENSOR"/>
</dbReference>
<evidence type="ECO:0000256" key="6">
    <source>
        <dbReference type="ARBA" id="ARBA00022679"/>
    </source>
</evidence>
<dbReference type="InterPro" id="IPR003594">
    <property type="entry name" value="HATPase_dom"/>
</dbReference>
<keyword evidence="4 13" id="KW-0997">Cell inner membrane</keyword>
<evidence type="ECO:0000256" key="12">
    <source>
        <dbReference type="ARBA" id="ARBA00023136"/>
    </source>
</evidence>
<dbReference type="InterPro" id="IPR006290">
    <property type="entry name" value="CztS_silS_copS"/>
</dbReference>
<keyword evidence="3 13" id="KW-1003">Cell membrane</keyword>
<organism evidence="15">
    <name type="scientific">Variovorax paradoxus (strain S110)</name>
    <dbReference type="NCBI Taxonomy" id="543728"/>
    <lineage>
        <taxon>Bacteria</taxon>
        <taxon>Pseudomonadati</taxon>
        <taxon>Pseudomonadota</taxon>
        <taxon>Betaproteobacteria</taxon>
        <taxon>Burkholderiales</taxon>
        <taxon>Comamonadaceae</taxon>
        <taxon>Variovorax</taxon>
    </lineage>
</organism>
<proteinExistence type="predicted"/>
<dbReference type="PROSITE" id="PS51257">
    <property type="entry name" value="PROKAR_LIPOPROTEIN"/>
    <property type="match status" value="1"/>
</dbReference>
<dbReference type="OrthoDB" id="9786919at2"/>
<dbReference type="GO" id="GO:0000155">
    <property type="term" value="F:phosphorelay sensor kinase activity"/>
    <property type="evidence" value="ECO:0007669"/>
    <property type="project" value="InterPro"/>
</dbReference>
<dbReference type="PANTHER" id="PTHR45436">
    <property type="entry name" value="SENSOR HISTIDINE KINASE YKOH"/>
    <property type="match status" value="1"/>
</dbReference>
<evidence type="ECO:0000256" key="5">
    <source>
        <dbReference type="ARBA" id="ARBA00022553"/>
    </source>
</evidence>
<evidence type="ECO:0000256" key="7">
    <source>
        <dbReference type="ARBA" id="ARBA00022692"/>
    </source>
</evidence>
<comment type="function">
    <text evidence="13">Member of a two-component regulatory system.</text>
</comment>
<feature type="transmembrane region" description="Helical" evidence="13">
    <location>
        <begin position="146"/>
        <end position="169"/>
    </location>
</feature>
<comment type="catalytic activity">
    <reaction evidence="1 13">
        <text>ATP + protein L-histidine = ADP + protein N-phospho-L-histidine.</text>
        <dbReference type="EC" id="2.7.13.3"/>
    </reaction>
</comment>
<evidence type="ECO:0000259" key="14">
    <source>
        <dbReference type="PROSITE" id="PS50109"/>
    </source>
</evidence>
<keyword evidence="6 13" id="KW-0808">Transferase</keyword>
<keyword evidence="7 13" id="KW-0812">Transmembrane</keyword>
<dbReference type="SMART" id="SM00388">
    <property type="entry name" value="HisKA"/>
    <property type="match status" value="1"/>
</dbReference>
<keyword evidence="12 13" id="KW-0472">Membrane</keyword>
<keyword evidence="5" id="KW-0597">Phosphoprotein</keyword>
<evidence type="ECO:0000256" key="13">
    <source>
        <dbReference type="RuleBase" id="RU364088"/>
    </source>
</evidence>
<dbReference type="EMBL" id="CP001635">
    <property type="protein sequence ID" value="ACS20177.1"/>
    <property type="molecule type" value="Genomic_DNA"/>
</dbReference>
<name>C5CTI9_VARPS</name>
<keyword evidence="13" id="KW-0902">Two-component regulatory system</keyword>
<evidence type="ECO:0000256" key="10">
    <source>
        <dbReference type="ARBA" id="ARBA00022840"/>
    </source>
</evidence>
<dbReference type="STRING" id="543728.Vapar_3560"/>
<comment type="subcellular location">
    <subcellularLocation>
        <location evidence="2 13">Cell inner membrane</location>
    </subcellularLocation>
</comment>
<dbReference type="SMART" id="SM00387">
    <property type="entry name" value="HATPase_c"/>
    <property type="match status" value="1"/>
</dbReference>
<dbReference type="GO" id="GO:0005524">
    <property type="term" value="F:ATP binding"/>
    <property type="evidence" value="ECO:0007669"/>
    <property type="project" value="UniProtKB-KW"/>
</dbReference>
<dbReference type="Pfam" id="PF00512">
    <property type="entry name" value="HisKA"/>
    <property type="match status" value="1"/>
</dbReference>
<dbReference type="AlphaFoldDB" id="C5CTI9"/>
<dbReference type="InterPro" id="IPR005467">
    <property type="entry name" value="His_kinase_dom"/>
</dbReference>
<sequence length="444" mass="48326" precursor="true">MSPARPHSIRNRLTSWFAAQAFFCLSVACLAVYLVTAWSFGEKQDGELEHKAQLVRHLLEEGEKDGDLSFLRHKLEDFFSLQDDVRLSIARQSDGSVFFRSEPPAGGRWLQRDFVHTWGGQAGGGTPLSIRIGIDVARDVVLLRRLAWTLLAAAVLGTLLVSLTGAQLVRRGLRPLEALAGRTAALTPDHINQPIDASAFARELHPWITQFNALLLRVQKAYVQLESFNADVAHELRTPLANLIGTTELALSRPRPNDELQAVLASNLEEVGRLSGIVTDMLFLSQAERGAPLRVKAGTSLAAQARDVIDFHEAMLEEAGLRATVTGEAVADVDASLVRRALSNLLGNAIRFAAPASCIGIEIGTEPNEATLTVVNRGEPIAAETLPRLFERFYRADPARDRSARHHGLGLSIVEAIARMHGGRVFASSANGETRIGFAVPLAR</sequence>
<dbReference type="Pfam" id="PF02518">
    <property type="entry name" value="HATPase_c"/>
    <property type="match status" value="1"/>
</dbReference>
<evidence type="ECO:0000256" key="4">
    <source>
        <dbReference type="ARBA" id="ARBA00022519"/>
    </source>
</evidence>
<keyword evidence="11 13" id="KW-1133">Transmembrane helix</keyword>
<evidence type="ECO:0000256" key="2">
    <source>
        <dbReference type="ARBA" id="ARBA00004533"/>
    </source>
</evidence>
<dbReference type="CDD" id="cd00082">
    <property type="entry name" value="HisKA"/>
    <property type="match status" value="1"/>
</dbReference>
<evidence type="ECO:0000256" key="8">
    <source>
        <dbReference type="ARBA" id="ARBA00022741"/>
    </source>
</evidence>
<dbReference type="HOGENOM" id="CLU_000445_89_6_4"/>
<evidence type="ECO:0000313" key="15">
    <source>
        <dbReference type="EMBL" id="ACS20177.1"/>
    </source>
</evidence>
<dbReference type="eggNOG" id="COG0642">
    <property type="taxonomic scope" value="Bacteria"/>
</dbReference>